<dbReference type="KEGG" id="eba:p1B63"/>
<name>Q5NXC3_AROAE</name>
<sequence>MSFGRLIDLHFLLRKRPRSQPPIVQRLRIAQLLPIQSRQGCSSQMPQGQA</sequence>
<dbReference type="EMBL" id="CR555307">
    <property type="protein sequence ID" value="CAI10291.1"/>
    <property type="molecule type" value="Genomic_DNA"/>
</dbReference>
<dbReference type="Proteomes" id="UP000006552">
    <property type="component" value="Plasmid 1"/>
</dbReference>
<gene>
    <name evidence="1" type="ORF">p1B63</name>
</gene>
<reference evidence="1 2" key="1">
    <citation type="journal article" date="2005" name="Arch. Microbiol.">
        <title>The genome sequence of an anaerobic aromatic-degrading denitrifying bacterium, strain EbN1.</title>
        <authorList>
            <person name="Rabus R."/>
            <person name="Kube M."/>
            <person name="Heider J."/>
            <person name="Beck A."/>
            <person name="Heitmann K."/>
            <person name="Widdel F."/>
            <person name="Reinhardt R."/>
        </authorList>
    </citation>
    <scope>NUCLEOTIDE SEQUENCE [LARGE SCALE GENOMIC DNA]</scope>
    <source>
        <strain evidence="2">EbN1</strain>
        <plasmid evidence="2">Plasmid pAzo1</plasmid>
    </source>
</reference>
<accession>Q5NXC3</accession>
<evidence type="ECO:0000313" key="2">
    <source>
        <dbReference type="Proteomes" id="UP000006552"/>
    </source>
</evidence>
<evidence type="ECO:0000313" key="1">
    <source>
        <dbReference type="EMBL" id="CAI10291.1"/>
    </source>
</evidence>
<proteinExistence type="predicted"/>
<protein>
    <submittedName>
        <fullName evidence="1">Uncharacterized protein</fullName>
    </submittedName>
</protein>
<keyword evidence="2" id="KW-1185">Reference proteome</keyword>
<dbReference type="AlphaFoldDB" id="Q5NXC3"/>
<keyword evidence="1" id="KW-0614">Plasmid</keyword>
<organism evidence="1 2">
    <name type="scientific">Aromatoleum aromaticum (strain DSM 19018 / LMG 30748 / EbN1)</name>
    <name type="common">Azoarcus sp. (strain EbN1)</name>
    <dbReference type="NCBI Taxonomy" id="76114"/>
    <lineage>
        <taxon>Bacteria</taxon>
        <taxon>Pseudomonadati</taxon>
        <taxon>Pseudomonadota</taxon>
        <taxon>Betaproteobacteria</taxon>
        <taxon>Rhodocyclales</taxon>
        <taxon>Rhodocyclaceae</taxon>
        <taxon>Aromatoleum</taxon>
    </lineage>
</organism>
<dbReference type="HOGENOM" id="CLU_3114013_0_0_4"/>
<geneLocation type="plasmid" evidence="2">
    <name>pAzo1</name>
</geneLocation>